<organism evidence="4">
    <name type="scientific">Caldiarchaeum subterraneum</name>
    <dbReference type="NCBI Taxonomy" id="311458"/>
    <lineage>
        <taxon>Archaea</taxon>
        <taxon>Nitrososphaerota</taxon>
        <taxon>Candidatus Caldarchaeales</taxon>
        <taxon>Candidatus Caldarchaeaceae</taxon>
        <taxon>Candidatus Caldarchaeum</taxon>
    </lineage>
</organism>
<keyword evidence="1" id="KW-0028">Amino-acid biosynthesis</keyword>
<dbReference type="EMBL" id="DRXS01000174">
    <property type="protein sequence ID" value="HHR40804.1"/>
    <property type="molecule type" value="Genomic_DNA"/>
</dbReference>
<evidence type="ECO:0000313" key="4">
    <source>
        <dbReference type="EMBL" id="HHR40804.1"/>
    </source>
</evidence>
<dbReference type="AlphaFoldDB" id="A0A7C5YBQ7"/>
<keyword evidence="2" id="KW-0315">Glutamine amidotransferase</keyword>
<dbReference type="Pfam" id="PF00733">
    <property type="entry name" value="Asn_synthase"/>
    <property type="match status" value="1"/>
</dbReference>
<dbReference type="InterPro" id="IPR001962">
    <property type="entry name" value="Asn_synthase"/>
</dbReference>
<dbReference type="GO" id="GO:0006529">
    <property type="term" value="P:asparagine biosynthetic process"/>
    <property type="evidence" value="ECO:0007669"/>
    <property type="project" value="InterPro"/>
</dbReference>
<dbReference type="InterPro" id="IPR014729">
    <property type="entry name" value="Rossmann-like_a/b/a_fold"/>
</dbReference>
<dbReference type="InterPro" id="IPR051857">
    <property type="entry name" value="Asn_synthetase_domain"/>
</dbReference>
<evidence type="ECO:0000259" key="3">
    <source>
        <dbReference type="Pfam" id="PF00733"/>
    </source>
</evidence>
<protein>
    <recommendedName>
        <fullName evidence="3">Asparagine synthetase domain-containing protein</fullName>
    </recommendedName>
</protein>
<dbReference type="GO" id="GO:0004066">
    <property type="term" value="F:asparagine synthase (glutamine-hydrolyzing) activity"/>
    <property type="evidence" value="ECO:0007669"/>
    <property type="project" value="InterPro"/>
</dbReference>
<dbReference type="PANTHER" id="PTHR45937">
    <property type="entry name" value="ASPARAGINE SYNTHETASE DOMAIN-CONTAINING PROTEIN 1"/>
    <property type="match status" value="1"/>
</dbReference>
<sequence length="404" mass="44484">MLKYFLTFGTDVKPQTFASPTKIELGIYNAVAYVEGAPVKFDGYLERVEAEKGFLQAVHSVNSPFEPFFSKVNELTHFLAESEDFCSGVLFDDDVVLFRDFVGLIPFFAGGHPFTITNVKREAIIHGLVPLEPGTIYDVKTGEKKNYHQQPHVRTDVNNFIDALRGAVRKFCPPKTAVFFSGGIDSLILAKIIVDAGLSPLLLTVGRAQSTDLRSAEKAAKTIGLDAVKIVVDSNDVQRSVAELEKVLGPLKPMDAAIGAAMHILSTMASEQGYYCAVIGQGADEVFGGYKKYENVLQREGYDGLHRSLMHDFSMLGLEGLVRDFTAVRLGGAYPLPLYLTKTVLSMGLNLPVTSKLTIIDGRIVRKHFLRLVCRELGLLEYVDVGKKALQYGSGIEKLVKRLR</sequence>
<comment type="caution">
    <text evidence="4">The sequence shown here is derived from an EMBL/GenBank/DDBJ whole genome shotgun (WGS) entry which is preliminary data.</text>
</comment>
<name>A0A7C5YBQ7_CALS0</name>
<gene>
    <name evidence="4" type="ORF">ENM42_03140</name>
</gene>
<reference evidence="4" key="1">
    <citation type="journal article" date="2020" name="mSystems">
        <title>Genome- and Community-Level Interaction Insights into Carbon Utilization and Element Cycling Functions of Hydrothermarchaeota in Hydrothermal Sediment.</title>
        <authorList>
            <person name="Zhou Z."/>
            <person name="Liu Y."/>
            <person name="Xu W."/>
            <person name="Pan J."/>
            <person name="Luo Z.H."/>
            <person name="Li M."/>
        </authorList>
    </citation>
    <scope>NUCLEOTIDE SEQUENCE [LARGE SCALE GENOMIC DNA]</scope>
    <source>
        <strain evidence="4">SpSt-1084</strain>
    </source>
</reference>
<evidence type="ECO:0000256" key="2">
    <source>
        <dbReference type="ARBA" id="ARBA00022962"/>
    </source>
</evidence>
<evidence type="ECO:0000256" key="1">
    <source>
        <dbReference type="ARBA" id="ARBA00022605"/>
    </source>
</evidence>
<dbReference type="Gene3D" id="3.40.50.620">
    <property type="entry name" value="HUPs"/>
    <property type="match status" value="1"/>
</dbReference>
<accession>A0A7C5YBQ7</accession>
<feature type="domain" description="Asparagine synthetase" evidence="3">
    <location>
        <begin position="174"/>
        <end position="300"/>
    </location>
</feature>
<dbReference type="CDD" id="cd01991">
    <property type="entry name" value="Asn_synthase_B_C"/>
    <property type="match status" value="1"/>
</dbReference>
<dbReference type="PANTHER" id="PTHR45937:SF1">
    <property type="entry name" value="ASPARAGINE SYNTHETASE DOMAIN-CONTAINING PROTEIN 1"/>
    <property type="match status" value="1"/>
</dbReference>
<proteinExistence type="predicted"/>
<dbReference type="SUPFAM" id="SSF52402">
    <property type="entry name" value="Adenine nucleotide alpha hydrolases-like"/>
    <property type="match status" value="1"/>
</dbReference>